<proteinExistence type="inferred from homology"/>
<dbReference type="PRINTS" id="PR00080">
    <property type="entry name" value="SDRFAMILY"/>
</dbReference>
<dbReference type="Gene3D" id="3.40.50.720">
    <property type="entry name" value="NAD(P)-binding Rossmann-like Domain"/>
    <property type="match status" value="1"/>
</dbReference>
<sequence>MFTYDFSGKNVVVTGGAQGIGKAVAQAFLLAHAWVSVWDVDEEALRELWEEWAEWRDRLLPVVCDVSKEPEVRRAREAVEREAHAVDVLVNNAGIFIGKPLEELTEEEWDRVLGANLKGIFLVTKHLLPLFREGGTIINIASTRALMSEPHTEAYSASKGGVLALTHALAISLGERKIRVNAISPGWIETSPWKKRALRREPELRPIDHLQHPAQRVGTPEDIAAACVFLASPSSGFITGTNLVVDGGMTVKMIYAP</sequence>
<gene>
    <name evidence="3" type="ORF">ENW11_01680</name>
</gene>
<dbReference type="NCBIfam" id="NF005559">
    <property type="entry name" value="PRK07231.1"/>
    <property type="match status" value="1"/>
</dbReference>
<dbReference type="GO" id="GO:0016491">
    <property type="term" value="F:oxidoreductase activity"/>
    <property type="evidence" value="ECO:0007669"/>
    <property type="project" value="UniProtKB-KW"/>
</dbReference>
<dbReference type="SUPFAM" id="SSF51735">
    <property type="entry name" value="NAD(P)-binding Rossmann-fold domains"/>
    <property type="match status" value="1"/>
</dbReference>
<protein>
    <submittedName>
        <fullName evidence="3">SDR family oxidoreductase</fullName>
    </submittedName>
</protein>
<dbReference type="AlphaFoldDB" id="A0A7V4WKN2"/>
<dbReference type="EMBL" id="DTIY01000013">
    <property type="protein sequence ID" value="HGY38508.1"/>
    <property type="molecule type" value="Genomic_DNA"/>
</dbReference>
<dbReference type="PROSITE" id="PS00061">
    <property type="entry name" value="ADH_SHORT"/>
    <property type="match status" value="1"/>
</dbReference>
<evidence type="ECO:0000313" key="3">
    <source>
        <dbReference type="EMBL" id="HGY38508.1"/>
    </source>
</evidence>
<evidence type="ECO:0000256" key="2">
    <source>
        <dbReference type="ARBA" id="ARBA00023002"/>
    </source>
</evidence>
<dbReference type="Pfam" id="PF13561">
    <property type="entry name" value="adh_short_C2"/>
    <property type="match status" value="1"/>
</dbReference>
<dbReference type="PRINTS" id="PR00081">
    <property type="entry name" value="GDHRDH"/>
</dbReference>
<organism evidence="3">
    <name type="scientific">Candidatus Caldatribacterium saccharofermentans</name>
    <dbReference type="NCBI Taxonomy" id="1454753"/>
    <lineage>
        <taxon>Bacteria</taxon>
        <taxon>Pseudomonadati</taxon>
        <taxon>Atribacterota</taxon>
        <taxon>Atribacteria</taxon>
        <taxon>Atribacterales</taxon>
        <taxon>Candidatus Caldatribacteriaceae</taxon>
        <taxon>Candidatus Caldatribacterium</taxon>
    </lineage>
</organism>
<accession>A0A7V4WKN2</accession>
<dbReference type="PANTHER" id="PTHR24321">
    <property type="entry name" value="DEHYDROGENASES, SHORT CHAIN"/>
    <property type="match status" value="1"/>
</dbReference>
<comment type="caution">
    <text evidence="3">The sequence shown here is derived from an EMBL/GenBank/DDBJ whole genome shotgun (WGS) entry which is preliminary data.</text>
</comment>
<evidence type="ECO:0000256" key="1">
    <source>
        <dbReference type="ARBA" id="ARBA00006484"/>
    </source>
</evidence>
<dbReference type="InterPro" id="IPR002347">
    <property type="entry name" value="SDR_fam"/>
</dbReference>
<dbReference type="PANTHER" id="PTHR24321:SF8">
    <property type="entry name" value="ESTRADIOL 17-BETA-DEHYDROGENASE 8-RELATED"/>
    <property type="match status" value="1"/>
</dbReference>
<comment type="similarity">
    <text evidence="1">Belongs to the short-chain dehydrogenases/reductases (SDR) family.</text>
</comment>
<reference evidence="3" key="1">
    <citation type="journal article" date="2020" name="mSystems">
        <title>Genome- and Community-Level Interaction Insights into Carbon Utilization and Element Cycling Functions of Hydrothermarchaeota in Hydrothermal Sediment.</title>
        <authorList>
            <person name="Zhou Z."/>
            <person name="Liu Y."/>
            <person name="Xu W."/>
            <person name="Pan J."/>
            <person name="Luo Z.H."/>
            <person name="Li M."/>
        </authorList>
    </citation>
    <scope>NUCLEOTIDE SEQUENCE [LARGE SCALE GENOMIC DNA]</scope>
    <source>
        <strain evidence="3">SpSt-82</strain>
    </source>
</reference>
<dbReference type="InterPro" id="IPR036291">
    <property type="entry name" value="NAD(P)-bd_dom_sf"/>
</dbReference>
<keyword evidence="2" id="KW-0560">Oxidoreductase</keyword>
<dbReference type="InterPro" id="IPR020904">
    <property type="entry name" value="Sc_DH/Rdtase_CS"/>
</dbReference>
<name>A0A7V4WKN2_9BACT</name>
<dbReference type="FunFam" id="3.40.50.720:FF:000084">
    <property type="entry name" value="Short-chain dehydrogenase reductase"/>
    <property type="match status" value="1"/>
</dbReference>